<name>A0A0W0G4R1_MONRR</name>
<keyword evidence="4" id="KW-0963">Cytoplasm</keyword>
<proteinExistence type="inferred from homology"/>
<dbReference type="PANTHER" id="PTHR14614">
    <property type="entry name" value="HEPATOCELLULAR CARCINOMA-ASSOCIATED ANTIGEN"/>
    <property type="match status" value="1"/>
</dbReference>
<comment type="similarity">
    <text evidence="9">Belongs to the methyltransferase superfamily. METTL18 family.</text>
</comment>
<comment type="caution">
    <text evidence="11">The sequence shown here is derived from an EMBL/GenBank/DDBJ whole genome shotgun (WGS) entry which is preliminary data.</text>
</comment>
<feature type="region of interest" description="Disordered" evidence="10">
    <location>
        <begin position="221"/>
        <end position="241"/>
    </location>
</feature>
<evidence type="ECO:0000256" key="5">
    <source>
        <dbReference type="ARBA" id="ARBA00022603"/>
    </source>
</evidence>
<sequence length="377" mass="41549">MSFRFDFNIEEIDEEISPYATPSEETPQLQNTVAQEPFQELLLSHLLDALPSQMSYSPIQIPLSSGKNKSLARRDLFDARFQLISEGTGVPEDQVKETAVDLTDALAFIDQPSDLVPGVYEGGLKTWECSLDVVDYLNGLKENEGFTIQGKRVLEIGCGTAIPTVYLLNELFSSPVQEKPTEVHFQDYNASALDLVTFPNVILSWYMSPASAAFRNAVVPNEDETDKDANTLPPSDPSEPAELPITPELKAAFESSLHERHITLRFFSGSWSGFNLEKTGGKYDVVVTSETIYRTDSQPSLIDLMETACKVSDPDEQLGASSPSPCLCVVAAKIFYFGVGGGVTEFVQAVQKRGANVVTVWEQTVGVGRRIMRVSWK</sequence>
<dbReference type="GO" id="GO:0032259">
    <property type="term" value="P:methylation"/>
    <property type="evidence" value="ECO:0007669"/>
    <property type="project" value="UniProtKB-KW"/>
</dbReference>
<dbReference type="AlphaFoldDB" id="A0A0W0G4R1"/>
<evidence type="ECO:0000256" key="7">
    <source>
        <dbReference type="ARBA" id="ARBA00022691"/>
    </source>
</evidence>
<keyword evidence="6" id="KW-0808">Transferase</keyword>
<protein>
    <recommendedName>
        <fullName evidence="3">protein-histidine N-methyltransferase</fullName>
        <ecNumber evidence="3">2.1.1.85</ecNumber>
    </recommendedName>
</protein>
<evidence type="ECO:0000313" key="12">
    <source>
        <dbReference type="Proteomes" id="UP000054988"/>
    </source>
</evidence>
<dbReference type="EMBL" id="LATX01001139">
    <property type="protein sequence ID" value="KTB43554.1"/>
    <property type="molecule type" value="Genomic_DNA"/>
</dbReference>
<evidence type="ECO:0000256" key="8">
    <source>
        <dbReference type="ARBA" id="ARBA00023242"/>
    </source>
</evidence>
<reference evidence="11 12" key="1">
    <citation type="submission" date="2015-12" db="EMBL/GenBank/DDBJ databases">
        <title>Draft genome sequence of Moniliophthora roreri, the causal agent of frosty pod rot of cacao.</title>
        <authorList>
            <person name="Aime M.C."/>
            <person name="Diaz-Valderrama J.R."/>
            <person name="Kijpornyongpan T."/>
            <person name="Phillips-Mora W."/>
        </authorList>
    </citation>
    <scope>NUCLEOTIDE SEQUENCE [LARGE SCALE GENOMIC DNA]</scope>
    <source>
        <strain evidence="11 12">MCA 2952</strain>
    </source>
</reference>
<dbReference type="InterPro" id="IPR019410">
    <property type="entry name" value="Methyltransf_16"/>
</dbReference>
<keyword evidence="7" id="KW-0949">S-adenosyl-L-methionine</keyword>
<dbReference type="InterPro" id="IPR029063">
    <property type="entry name" value="SAM-dependent_MTases_sf"/>
</dbReference>
<organism evidence="11 12">
    <name type="scientific">Moniliophthora roreri</name>
    <name type="common">Frosty pod rot fungus</name>
    <name type="synonym">Monilia roreri</name>
    <dbReference type="NCBI Taxonomy" id="221103"/>
    <lineage>
        <taxon>Eukaryota</taxon>
        <taxon>Fungi</taxon>
        <taxon>Dikarya</taxon>
        <taxon>Basidiomycota</taxon>
        <taxon>Agaricomycotina</taxon>
        <taxon>Agaricomycetes</taxon>
        <taxon>Agaricomycetidae</taxon>
        <taxon>Agaricales</taxon>
        <taxon>Marasmiineae</taxon>
        <taxon>Marasmiaceae</taxon>
        <taxon>Moniliophthora</taxon>
    </lineage>
</organism>
<evidence type="ECO:0000256" key="1">
    <source>
        <dbReference type="ARBA" id="ARBA00004123"/>
    </source>
</evidence>
<keyword evidence="8" id="KW-0539">Nucleus</keyword>
<evidence type="ECO:0000256" key="3">
    <source>
        <dbReference type="ARBA" id="ARBA00012533"/>
    </source>
</evidence>
<evidence type="ECO:0000256" key="6">
    <source>
        <dbReference type="ARBA" id="ARBA00022679"/>
    </source>
</evidence>
<evidence type="ECO:0000313" key="11">
    <source>
        <dbReference type="EMBL" id="KTB43554.1"/>
    </source>
</evidence>
<accession>A0A0W0G4R1</accession>
<dbReference type="GO" id="GO:0005737">
    <property type="term" value="C:cytoplasm"/>
    <property type="evidence" value="ECO:0007669"/>
    <property type="project" value="UniProtKB-SubCell"/>
</dbReference>
<gene>
    <name evidence="11" type="ORF">WG66_3852</name>
</gene>
<dbReference type="GO" id="GO:0005634">
    <property type="term" value="C:nucleus"/>
    <property type="evidence" value="ECO:0007669"/>
    <property type="project" value="UniProtKB-SubCell"/>
</dbReference>
<dbReference type="GO" id="GO:0018064">
    <property type="term" value="F:protein-L-histidine N-tele-methyltransferase activity"/>
    <property type="evidence" value="ECO:0007669"/>
    <property type="project" value="UniProtKB-EC"/>
</dbReference>
<dbReference type="SUPFAM" id="SSF53335">
    <property type="entry name" value="S-adenosyl-L-methionine-dependent methyltransferases"/>
    <property type="match status" value="1"/>
</dbReference>
<dbReference type="Gene3D" id="3.40.50.150">
    <property type="entry name" value="Vaccinia Virus protein VP39"/>
    <property type="match status" value="1"/>
</dbReference>
<dbReference type="Proteomes" id="UP000054988">
    <property type="component" value="Unassembled WGS sequence"/>
</dbReference>
<evidence type="ECO:0000256" key="2">
    <source>
        <dbReference type="ARBA" id="ARBA00004496"/>
    </source>
</evidence>
<comment type="subcellular location">
    <subcellularLocation>
        <location evidence="2">Cytoplasm</location>
    </subcellularLocation>
    <subcellularLocation>
        <location evidence="1">Nucleus</location>
    </subcellularLocation>
</comment>
<evidence type="ECO:0000256" key="10">
    <source>
        <dbReference type="SAM" id="MobiDB-lite"/>
    </source>
</evidence>
<evidence type="ECO:0000256" key="9">
    <source>
        <dbReference type="ARBA" id="ARBA00038126"/>
    </source>
</evidence>
<dbReference type="eggNOG" id="KOG2920">
    <property type="taxonomic scope" value="Eukaryota"/>
</dbReference>
<evidence type="ECO:0000256" key="4">
    <source>
        <dbReference type="ARBA" id="ARBA00022490"/>
    </source>
</evidence>
<dbReference type="PANTHER" id="PTHR14614:SF39">
    <property type="entry name" value="HISTIDINE PROTEIN METHYLTRANSFERASE 1 HOMOLOG"/>
    <property type="match status" value="1"/>
</dbReference>
<dbReference type="EC" id="2.1.1.85" evidence="3"/>
<keyword evidence="5" id="KW-0489">Methyltransferase</keyword>